<evidence type="ECO:0000313" key="2">
    <source>
        <dbReference type="Proteomes" id="UP000799755"/>
    </source>
</evidence>
<feature type="non-terminal residue" evidence="1">
    <location>
        <position position="377"/>
    </location>
</feature>
<keyword evidence="2" id="KW-1185">Reference proteome</keyword>
<comment type="caution">
    <text evidence="1">The sequence shown here is derived from an EMBL/GenBank/DDBJ whole genome shotgun (WGS) entry which is preliminary data.</text>
</comment>
<gene>
    <name evidence="1" type="ORF">BDR25DRAFT_194017</name>
</gene>
<accession>A0ACB6R1M7</accession>
<protein>
    <submittedName>
        <fullName evidence="1">Uncharacterized protein</fullName>
    </submittedName>
</protein>
<name>A0ACB6R1M7_9PLEO</name>
<organism evidence="1 2">
    <name type="scientific">Lindgomyces ingoldianus</name>
    <dbReference type="NCBI Taxonomy" id="673940"/>
    <lineage>
        <taxon>Eukaryota</taxon>
        <taxon>Fungi</taxon>
        <taxon>Dikarya</taxon>
        <taxon>Ascomycota</taxon>
        <taxon>Pezizomycotina</taxon>
        <taxon>Dothideomycetes</taxon>
        <taxon>Pleosporomycetidae</taxon>
        <taxon>Pleosporales</taxon>
        <taxon>Lindgomycetaceae</taxon>
        <taxon>Lindgomyces</taxon>
    </lineage>
</organism>
<dbReference type="Proteomes" id="UP000799755">
    <property type="component" value="Unassembled WGS sequence"/>
</dbReference>
<proteinExistence type="predicted"/>
<sequence length="377" mass="42946">MSPPLPQSAVSNPRSISLLRALLREASYLPDSRARSYFRRYIVNRFKAYQPSRNAAPAVRAQELAGRYPRAFNRRYISIIEHRTRATQRKAQKGLNYLRRANQGELPCLMKILLFTYGRMGKRRYALLQKLLEPEAVLGEDGVVAPEGPSPLQALYHSKERFLRFFAAPQKKSDSQISIDLSDGYSKLKAVVKSQKSLAISLGRNIKTARVEAPSKNAWERPMPIKRARNIVRKWYIDTMSKLLPPLSHAEWDMLHELSRGNKWIDFVPRRTPAVELDPQPQEDGARSMAIIEIGLALDKPSKADKPGGKNRPHNITPRMMRRLYGKIFALSCKLEYDAERSRWKAIWGSLRDISPRIYGAPVDAVLFAGVDQSGRV</sequence>
<reference evidence="1" key="1">
    <citation type="journal article" date="2020" name="Stud. Mycol.">
        <title>101 Dothideomycetes genomes: a test case for predicting lifestyles and emergence of pathogens.</title>
        <authorList>
            <person name="Haridas S."/>
            <person name="Albert R."/>
            <person name="Binder M."/>
            <person name="Bloem J."/>
            <person name="Labutti K."/>
            <person name="Salamov A."/>
            <person name="Andreopoulos B."/>
            <person name="Baker S."/>
            <person name="Barry K."/>
            <person name="Bills G."/>
            <person name="Bluhm B."/>
            <person name="Cannon C."/>
            <person name="Castanera R."/>
            <person name="Culley D."/>
            <person name="Daum C."/>
            <person name="Ezra D."/>
            <person name="Gonzalez J."/>
            <person name="Henrissat B."/>
            <person name="Kuo A."/>
            <person name="Liang C."/>
            <person name="Lipzen A."/>
            <person name="Lutzoni F."/>
            <person name="Magnuson J."/>
            <person name="Mondo S."/>
            <person name="Nolan M."/>
            <person name="Ohm R."/>
            <person name="Pangilinan J."/>
            <person name="Park H.-J."/>
            <person name="Ramirez L."/>
            <person name="Alfaro M."/>
            <person name="Sun H."/>
            <person name="Tritt A."/>
            <person name="Yoshinaga Y."/>
            <person name="Zwiers L.-H."/>
            <person name="Turgeon B."/>
            <person name="Goodwin S."/>
            <person name="Spatafora J."/>
            <person name="Crous P."/>
            <person name="Grigoriev I."/>
        </authorList>
    </citation>
    <scope>NUCLEOTIDE SEQUENCE</scope>
    <source>
        <strain evidence="1">ATCC 200398</strain>
    </source>
</reference>
<dbReference type="EMBL" id="MU003501">
    <property type="protein sequence ID" value="KAF2472733.1"/>
    <property type="molecule type" value="Genomic_DNA"/>
</dbReference>
<evidence type="ECO:0000313" key="1">
    <source>
        <dbReference type="EMBL" id="KAF2472733.1"/>
    </source>
</evidence>